<proteinExistence type="predicted"/>
<dbReference type="InterPro" id="IPR039519">
    <property type="entry name" value="YokE-like_PH"/>
</dbReference>
<dbReference type="Pfam" id="PF14470">
    <property type="entry name" value="bPH_3"/>
    <property type="match status" value="1"/>
</dbReference>
<dbReference type="OrthoDB" id="2307739at2"/>
<protein>
    <recommendedName>
        <fullName evidence="5">SHOCT domain-containing protein</fullName>
    </recommendedName>
</protein>
<feature type="domain" description="YokE-like PH" evidence="2">
    <location>
        <begin position="45"/>
        <end position="134"/>
    </location>
</feature>
<evidence type="ECO:0000259" key="1">
    <source>
        <dbReference type="Pfam" id="PF09851"/>
    </source>
</evidence>
<dbReference type="Pfam" id="PF09851">
    <property type="entry name" value="SHOCT"/>
    <property type="match status" value="1"/>
</dbReference>
<keyword evidence="4" id="KW-1185">Reference proteome</keyword>
<dbReference type="InterPro" id="IPR018649">
    <property type="entry name" value="SHOCT"/>
</dbReference>
<dbReference type="AlphaFoldDB" id="A0A3P3QS77"/>
<organism evidence="3 4">
    <name type="scientific">Rheinheimera mesophila</name>
    <dbReference type="NCBI Taxonomy" id="1547515"/>
    <lineage>
        <taxon>Bacteria</taxon>
        <taxon>Pseudomonadati</taxon>
        <taxon>Pseudomonadota</taxon>
        <taxon>Gammaproteobacteria</taxon>
        <taxon>Chromatiales</taxon>
        <taxon>Chromatiaceae</taxon>
        <taxon>Rheinheimera</taxon>
    </lineage>
</organism>
<feature type="domain" description="SHOCT" evidence="1">
    <location>
        <begin position="162"/>
        <end position="189"/>
    </location>
</feature>
<accession>A0A3P3QS77</accession>
<name>A0A3P3QS77_9GAMM</name>
<evidence type="ECO:0000313" key="3">
    <source>
        <dbReference type="EMBL" id="RRJ24072.1"/>
    </source>
</evidence>
<gene>
    <name evidence="3" type="ORF">EIK76_01150</name>
</gene>
<sequence>MLFGEHRKREDMAHTIEKVKARVQELKVSDISFAGKELKVLAEILKPDEYLHTLTKGQYNNGVGLLCTTSMRILFIDKGLFSLKVEEFPLKSVSSISFESGLIFGTVKIFASGNNGEIKNAPKGDAKMFVDITRKVLDERDAPKDKAPTTSEASAPVADIYEQIEKLADLKEKGIITEAEFLAKKTRLLGL</sequence>
<evidence type="ECO:0008006" key="5">
    <source>
        <dbReference type="Google" id="ProtNLM"/>
    </source>
</evidence>
<evidence type="ECO:0000259" key="2">
    <source>
        <dbReference type="Pfam" id="PF14470"/>
    </source>
</evidence>
<evidence type="ECO:0000313" key="4">
    <source>
        <dbReference type="Proteomes" id="UP000276260"/>
    </source>
</evidence>
<reference evidence="3 4" key="1">
    <citation type="submission" date="2018-11" db="EMBL/GenBank/DDBJ databases">
        <title>Draft genome analysis of Rheinheimera mesophila isolated from an industrial waste site.</title>
        <authorList>
            <person name="Yu Q."/>
            <person name="Qi Y."/>
            <person name="Zhang H."/>
            <person name="Lu Y."/>
            <person name="Pu J."/>
        </authorList>
    </citation>
    <scope>NUCLEOTIDE SEQUENCE [LARGE SCALE GENOMIC DNA]</scope>
    <source>
        <strain evidence="3 4">IITR13</strain>
    </source>
</reference>
<dbReference type="EMBL" id="RRCF01000001">
    <property type="protein sequence ID" value="RRJ24072.1"/>
    <property type="molecule type" value="Genomic_DNA"/>
</dbReference>
<dbReference type="Proteomes" id="UP000276260">
    <property type="component" value="Unassembled WGS sequence"/>
</dbReference>
<comment type="caution">
    <text evidence="3">The sequence shown here is derived from an EMBL/GenBank/DDBJ whole genome shotgun (WGS) entry which is preliminary data.</text>
</comment>